<dbReference type="AlphaFoldDB" id="A0A9W9CH37"/>
<proteinExistence type="predicted"/>
<organism evidence="2 3">
    <name type="scientific">Neocucurbitaria cava</name>
    <dbReference type="NCBI Taxonomy" id="798079"/>
    <lineage>
        <taxon>Eukaryota</taxon>
        <taxon>Fungi</taxon>
        <taxon>Dikarya</taxon>
        <taxon>Ascomycota</taxon>
        <taxon>Pezizomycotina</taxon>
        <taxon>Dothideomycetes</taxon>
        <taxon>Pleosporomycetidae</taxon>
        <taxon>Pleosporales</taxon>
        <taxon>Pleosporineae</taxon>
        <taxon>Cucurbitariaceae</taxon>
        <taxon>Neocucurbitaria</taxon>
    </lineage>
</organism>
<feature type="compositionally biased region" description="Polar residues" evidence="1">
    <location>
        <begin position="123"/>
        <end position="139"/>
    </location>
</feature>
<gene>
    <name evidence="2" type="ORF">N0V83_010786</name>
</gene>
<evidence type="ECO:0000313" key="2">
    <source>
        <dbReference type="EMBL" id="KAJ4361845.1"/>
    </source>
</evidence>
<dbReference type="EMBL" id="JAPEUY010000022">
    <property type="protein sequence ID" value="KAJ4361845.1"/>
    <property type="molecule type" value="Genomic_DNA"/>
</dbReference>
<feature type="region of interest" description="Disordered" evidence="1">
    <location>
        <begin position="114"/>
        <end position="160"/>
    </location>
</feature>
<reference evidence="2" key="1">
    <citation type="submission" date="2022-10" db="EMBL/GenBank/DDBJ databases">
        <title>Tapping the CABI collections for fungal endophytes: first genome assemblies for Collariella, Neodidymelliopsis, Ascochyta clinopodiicola, Didymella pomorum, Didymosphaeria variabile, Neocosmospora piperis and Neocucurbitaria cava.</title>
        <authorList>
            <person name="Hill R."/>
        </authorList>
    </citation>
    <scope>NUCLEOTIDE SEQUENCE</scope>
    <source>
        <strain evidence="2">IMI 356814</strain>
    </source>
</reference>
<accession>A0A9W9CH37</accession>
<evidence type="ECO:0000313" key="3">
    <source>
        <dbReference type="Proteomes" id="UP001140560"/>
    </source>
</evidence>
<feature type="compositionally biased region" description="Basic and acidic residues" evidence="1">
    <location>
        <begin position="1"/>
        <end position="23"/>
    </location>
</feature>
<name>A0A9W9CH37_9PLEO</name>
<keyword evidence="3" id="KW-1185">Reference proteome</keyword>
<dbReference type="OrthoDB" id="2684236at2759"/>
<sequence>MAEKKAQRTWKEKEMNDMRRESMKAFSVYAEPPPYSPQPPSAEVSSSNGATGGRPARSIPLIEHLSFTPSPLEIPTPAECIAHLKLLHAFAKLRHDVGNHEGLYFRTQKLGTEGHASAPESELQLNGHQQPGGSHTQDPSGAATEAHAAENTASTDSTHAERIRDKRWSIFVARAVSRYQEWWDSLSTAYQRSSSIWRTRITTDDFDSTQTTQYISKIPLTIGFRNADLYLVTKFPTEGDSLGHNSKFRLPPLDVLMVWHAHILNPRIYLEDCIRHSKHALWRTSFPWQRIYEAVDNDTFEYNQEDTYSFEKATGHYWDAHQDVSQTSKNIDCPQCATKLLVPWTRPPESGSQATMDSYLTSDTGYAAPAFQEECSKCRLIVTHEKLRVGKFIDDAYSLLNERRPLPGTILNIWGEPQCTTIGKNLSSHDAFFPNRVISKLSRFWPASLREEMKTLTVEKLKKMFQQVLKSKSDLTYVNSSQHKPEFVARGSKIAVRKLLSHYWDNSSIFGIDLVGAVLRQGTFVQKMHKLDWIHSPSYITTVQRLIVKYHRFVRLAALSPKQTVVPTLDVDLAWHTHQLAPPVYYRYTLAETKKFLNHDDKIPESNLHTAFQATSLAYEKKYGQPYSECSCWYCECTREPLRSNFLNKFSSRRSSLSVDKLDEKGFTKDAHLGPHVSAHNALVLDDEKTARERRRELEELDLQYAKVVKRYQKKKKGEEAPRRDNDAYLFGAYGYPMYYPMPIYVPYYADPSCTQEQYDKSAGGSGSSGGCVAATCAVSTSLGACAGGDGTPGCRASCGDMGMLEGVWDVWWRGWRGDGEDVVDVEGDFSPSLFLHGAMRMGV</sequence>
<comment type="caution">
    <text evidence="2">The sequence shown here is derived from an EMBL/GenBank/DDBJ whole genome shotgun (WGS) entry which is preliminary data.</text>
</comment>
<dbReference type="Pfam" id="PF07173">
    <property type="entry name" value="GRDP-like"/>
    <property type="match status" value="1"/>
</dbReference>
<dbReference type="PANTHER" id="PTHR34365:SF7">
    <property type="entry name" value="GLYCINE-RICH DOMAIN-CONTAINING PROTEIN 1"/>
    <property type="match status" value="1"/>
</dbReference>
<feature type="compositionally biased region" description="Pro residues" evidence="1">
    <location>
        <begin position="31"/>
        <end position="40"/>
    </location>
</feature>
<dbReference type="InterPro" id="IPR009836">
    <property type="entry name" value="GRDP-like"/>
</dbReference>
<dbReference type="PANTHER" id="PTHR34365">
    <property type="entry name" value="ENOLASE (DUF1399)"/>
    <property type="match status" value="1"/>
</dbReference>
<protein>
    <submittedName>
        <fullName evidence="2">Uncharacterized protein</fullName>
    </submittedName>
</protein>
<evidence type="ECO:0000256" key="1">
    <source>
        <dbReference type="SAM" id="MobiDB-lite"/>
    </source>
</evidence>
<dbReference type="Proteomes" id="UP001140560">
    <property type="component" value="Unassembled WGS sequence"/>
</dbReference>
<feature type="compositionally biased region" description="Low complexity" evidence="1">
    <location>
        <begin position="142"/>
        <end position="153"/>
    </location>
</feature>
<feature type="region of interest" description="Disordered" evidence="1">
    <location>
        <begin position="1"/>
        <end position="56"/>
    </location>
</feature>